<accession>A0A163J0J3</accession>
<dbReference type="EMBL" id="LT551116">
    <property type="protein sequence ID" value="SAL96454.1"/>
    <property type="molecule type" value="Genomic_DNA"/>
</dbReference>
<dbReference type="Pfam" id="PF12550">
    <property type="entry name" value="GCR1_C"/>
    <property type="match status" value="1"/>
</dbReference>
<sequence length="94" mass="11205">GIRTVTDLYREWNDGLAGGYSIISLEQRWGVKWRQDDKEKKFYNRRRSIIATIEKYAEEHNITMETAVNLAEENRSRRSKSLHYLAEHNDTIFD</sequence>
<dbReference type="InterPro" id="IPR052146">
    <property type="entry name" value="HOT1"/>
</dbReference>
<dbReference type="OrthoDB" id="2288163at2759"/>
<gene>
    <name evidence="2" type="primary">ABSGL_01866.1 scaffold 2505</name>
</gene>
<organism evidence="2">
    <name type="scientific">Absidia glauca</name>
    <name type="common">Pin mould</name>
    <dbReference type="NCBI Taxonomy" id="4829"/>
    <lineage>
        <taxon>Eukaryota</taxon>
        <taxon>Fungi</taxon>
        <taxon>Fungi incertae sedis</taxon>
        <taxon>Mucoromycota</taxon>
        <taxon>Mucoromycotina</taxon>
        <taxon>Mucoromycetes</taxon>
        <taxon>Mucorales</taxon>
        <taxon>Cunninghamellaceae</taxon>
        <taxon>Absidia</taxon>
    </lineage>
</organism>
<dbReference type="GO" id="GO:0060963">
    <property type="term" value="P:positive regulation of ribosomal protein gene transcription by RNA polymerase II"/>
    <property type="evidence" value="ECO:0007669"/>
    <property type="project" value="TreeGrafter"/>
</dbReference>
<feature type="non-terminal residue" evidence="2">
    <location>
        <position position="1"/>
    </location>
</feature>
<evidence type="ECO:0000259" key="1">
    <source>
        <dbReference type="Pfam" id="PF12550"/>
    </source>
</evidence>
<dbReference type="PANTHER" id="PTHR37784">
    <property type="entry name" value="PROTEIN MSN1"/>
    <property type="match status" value="1"/>
</dbReference>
<dbReference type="GO" id="GO:0000978">
    <property type="term" value="F:RNA polymerase II cis-regulatory region sequence-specific DNA binding"/>
    <property type="evidence" value="ECO:0007669"/>
    <property type="project" value="TreeGrafter"/>
</dbReference>
<dbReference type="Proteomes" id="UP000078561">
    <property type="component" value="Unassembled WGS sequence"/>
</dbReference>
<dbReference type="AlphaFoldDB" id="A0A163J0J3"/>
<evidence type="ECO:0000313" key="3">
    <source>
        <dbReference type="Proteomes" id="UP000078561"/>
    </source>
</evidence>
<protein>
    <recommendedName>
        <fullName evidence="1">Transcription activator GCR1-like domain-containing protein</fullName>
    </recommendedName>
</protein>
<proteinExistence type="predicted"/>
<name>A0A163J0J3_ABSGL</name>
<evidence type="ECO:0000313" key="2">
    <source>
        <dbReference type="EMBL" id="SAL96454.1"/>
    </source>
</evidence>
<keyword evidence="3" id="KW-1185">Reference proteome</keyword>
<reference evidence="2" key="1">
    <citation type="submission" date="2016-04" db="EMBL/GenBank/DDBJ databases">
        <authorList>
            <person name="Evans L.H."/>
            <person name="Alamgir A."/>
            <person name="Owens N."/>
            <person name="Weber N.D."/>
            <person name="Virtaneva K."/>
            <person name="Barbian K."/>
            <person name="Babar A."/>
            <person name="Rosenke K."/>
        </authorList>
    </citation>
    <scope>NUCLEOTIDE SEQUENCE [LARGE SCALE GENOMIC DNA]</scope>
    <source>
        <strain evidence="2">CBS 101.48</strain>
    </source>
</reference>
<dbReference type="PANTHER" id="PTHR37784:SF4">
    <property type="entry name" value="TRANSCRIPTION FACTOR-LIKE PROTEIN EUC1"/>
    <property type="match status" value="1"/>
</dbReference>
<feature type="domain" description="Transcription activator GCR1-like" evidence="1">
    <location>
        <begin position="2"/>
        <end position="75"/>
    </location>
</feature>
<dbReference type="InterPro" id="IPR022210">
    <property type="entry name" value="TF_GCR1-like"/>
</dbReference>
<dbReference type="InParanoid" id="A0A163J0J3"/>
<dbReference type="GO" id="GO:0000981">
    <property type="term" value="F:DNA-binding transcription factor activity, RNA polymerase II-specific"/>
    <property type="evidence" value="ECO:0007669"/>
    <property type="project" value="TreeGrafter"/>
</dbReference>